<sequence>MASCVIQEGASPGILRCLPPALSAREPGMCASDGTQTRKIREKVFSAGNLGERLSRCSSLCLCFSWRLLLSHRKI</sequence>
<reference evidence="1 2" key="1">
    <citation type="submission" date="2024-06" db="EMBL/GenBank/DDBJ databases">
        <title>The draft genome of Grus japonensis, version 3.</title>
        <authorList>
            <person name="Nabeshima K."/>
            <person name="Suzuki S."/>
            <person name="Onuma M."/>
        </authorList>
    </citation>
    <scope>NUCLEOTIDE SEQUENCE [LARGE SCALE GENOMIC DNA]</scope>
    <source>
        <strain evidence="1 2">451A</strain>
    </source>
</reference>
<accession>A0ABC9XBT6</accession>
<evidence type="ECO:0000313" key="1">
    <source>
        <dbReference type="EMBL" id="GAB0194217.1"/>
    </source>
</evidence>
<dbReference type="Proteomes" id="UP001623348">
    <property type="component" value="Unassembled WGS sequence"/>
</dbReference>
<name>A0ABC9XBT6_GRUJA</name>
<gene>
    <name evidence="1" type="ORF">GRJ2_001887000</name>
</gene>
<protein>
    <submittedName>
        <fullName evidence="1">Uncharacterized protein</fullName>
    </submittedName>
</protein>
<comment type="caution">
    <text evidence="1">The sequence shown here is derived from an EMBL/GenBank/DDBJ whole genome shotgun (WGS) entry which is preliminary data.</text>
</comment>
<evidence type="ECO:0000313" key="2">
    <source>
        <dbReference type="Proteomes" id="UP001623348"/>
    </source>
</evidence>
<proteinExistence type="predicted"/>
<keyword evidence="2" id="KW-1185">Reference proteome</keyword>
<dbReference type="AlphaFoldDB" id="A0ABC9XBT6"/>
<dbReference type="EMBL" id="BAAFJT010000010">
    <property type="protein sequence ID" value="GAB0194217.1"/>
    <property type="molecule type" value="Genomic_DNA"/>
</dbReference>
<organism evidence="1 2">
    <name type="scientific">Grus japonensis</name>
    <name type="common">Japanese crane</name>
    <name type="synonym">Red-crowned crane</name>
    <dbReference type="NCBI Taxonomy" id="30415"/>
    <lineage>
        <taxon>Eukaryota</taxon>
        <taxon>Metazoa</taxon>
        <taxon>Chordata</taxon>
        <taxon>Craniata</taxon>
        <taxon>Vertebrata</taxon>
        <taxon>Euteleostomi</taxon>
        <taxon>Archelosauria</taxon>
        <taxon>Archosauria</taxon>
        <taxon>Dinosauria</taxon>
        <taxon>Saurischia</taxon>
        <taxon>Theropoda</taxon>
        <taxon>Coelurosauria</taxon>
        <taxon>Aves</taxon>
        <taxon>Neognathae</taxon>
        <taxon>Neoaves</taxon>
        <taxon>Gruiformes</taxon>
        <taxon>Gruidae</taxon>
        <taxon>Grus</taxon>
    </lineage>
</organism>